<dbReference type="InterPro" id="IPR051704">
    <property type="entry name" value="FAD_aromatic-hydroxylase"/>
</dbReference>
<evidence type="ECO:0000313" key="2">
    <source>
        <dbReference type="Proteomes" id="UP001596114"/>
    </source>
</evidence>
<organism evidence="1 2">
    <name type="scientific">Rhodanobacter ginsengisoli</name>
    <dbReference type="NCBI Taxonomy" id="418646"/>
    <lineage>
        <taxon>Bacteria</taxon>
        <taxon>Pseudomonadati</taxon>
        <taxon>Pseudomonadota</taxon>
        <taxon>Gammaproteobacteria</taxon>
        <taxon>Lysobacterales</taxon>
        <taxon>Rhodanobacteraceae</taxon>
        <taxon>Rhodanobacter</taxon>
    </lineage>
</organism>
<accession>A0ABW0QMI4</accession>
<dbReference type="RefSeq" id="WP_377319714.1">
    <property type="nucleotide sequence ID" value="NZ_JBHSNF010000002.1"/>
</dbReference>
<dbReference type="Gene3D" id="3.30.9.10">
    <property type="entry name" value="D-Amino Acid Oxidase, subunit A, domain 2"/>
    <property type="match status" value="1"/>
</dbReference>
<comment type="caution">
    <text evidence="1">The sequence shown here is derived from an EMBL/GenBank/DDBJ whole genome shotgun (WGS) entry which is preliminary data.</text>
</comment>
<dbReference type="InterPro" id="IPR036188">
    <property type="entry name" value="FAD/NAD-bd_sf"/>
</dbReference>
<dbReference type="Gene3D" id="3.50.50.60">
    <property type="entry name" value="FAD/NAD(P)-binding domain"/>
    <property type="match status" value="1"/>
</dbReference>
<dbReference type="SUPFAM" id="SSF51905">
    <property type="entry name" value="FAD/NAD(P)-binding domain"/>
    <property type="match status" value="1"/>
</dbReference>
<dbReference type="PANTHER" id="PTHR46865:SF8">
    <property type="entry name" value="POSSIBLE OXIDOREDUCTASE"/>
    <property type="match status" value="1"/>
</dbReference>
<name>A0ABW0QMI4_9GAMM</name>
<dbReference type="PANTHER" id="PTHR46865">
    <property type="entry name" value="OXIDOREDUCTASE-RELATED"/>
    <property type="match status" value="1"/>
</dbReference>
<gene>
    <name evidence="1" type="ORF">ACFPPA_10490</name>
</gene>
<keyword evidence="2" id="KW-1185">Reference proteome</keyword>
<dbReference type="Proteomes" id="UP001596114">
    <property type="component" value="Unassembled WGS sequence"/>
</dbReference>
<evidence type="ECO:0000313" key="1">
    <source>
        <dbReference type="EMBL" id="MFC5526171.1"/>
    </source>
</evidence>
<proteinExistence type="predicted"/>
<reference evidence="2" key="1">
    <citation type="journal article" date="2019" name="Int. J. Syst. Evol. Microbiol.">
        <title>The Global Catalogue of Microorganisms (GCM) 10K type strain sequencing project: providing services to taxonomists for standard genome sequencing and annotation.</title>
        <authorList>
            <consortium name="The Broad Institute Genomics Platform"/>
            <consortium name="The Broad Institute Genome Sequencing Center for Infectious Disease"/>
            <person name="Wu L."/>
            <person name="Ma J."/>
        </authorList>
    </citation>
    <scope>NUCLEOTIDE SEQUENCE [LARGE SCALE GENOMIC DNA]</scope>
    <source>
        <strain evidence="2">CGMCC 1.16619</strain>
    </source>
</reference>
<evidence type="ECO:0008006" key="3">
    <source>
        <dbReference type="Google" id="ProtNLM"/>
    </source>
</evidence>
<dbReference type="EMBL" id="JBHSNF010000002">
    <property type="protein sequence ID" value="MFC5526171.1"/>
    <property type="molecule type" value="Genomic_DNA"/>
</dbReference>
<sequence>MTTPEIRELLREEFGDVGWEARNILATMEGVDDIYFDRMSQIRMPCWHKGRVALVGDSAAAVSLLAGEGTGLALVEAYILAGEIARAGSDYKRAFEGYEQRLRPFLKNKQETSAGSASTFVPSTELGVWTRNQATKLLGIPGVASFFIGRSLRDDLDLPDYDDQRV</sequence>
<protein>
    <recommendedName>
        <fullName evidence="3">FAD-binding domain-containing protein</fullName>
    </recommendedName>
</protein>